<feature type="transmembrane region" description="Helical" evidence="6">
    <location>
        <begin position="64"/>
        <end position="83"/>
    </location>
</feature>
<evidence type="ECO:0000256" key="3">
    <source>
        <dbReference type="ARBA" id="ARBA00022692"/>
    </source>
</evidence>
<dbReference type="GO" id="GO:0000271">
    <property type="term" value="P:polysaccharide biosynthetic process"/>
    <property type="evidence" value="ECO:0007669"/>
    <property type="project" value="InterPro"/>
</dbReference>
<evidence type="ECO:0000256" key="1">
    <source>
        <dbReference type="ARBA" id="ARBA00004141"/>
    </source>
</evidence>
<protein>
    <recommendedName>
        <fullName evidence="7">GtrA/DPMS transmembrane domain-containing protein</fullName>
    </recommendedName>
</protein>
<comment type="subcellular location">
    <subcellularLocation>
        <location evidence="1">Membrane</location>
        <topology evidence="1">Multi-pass membrane protein</topology>
    </subcellularLocation>
</comment>
<dbReference type="InterPro" id="IPR051401">
    <property type="entry name" value="GtrA_CellWall_Glycosyl"/>
</dbReference>
<sequence length="128" mass="14653">MISGGVTFVTNIVLLYVFTEFLHFWYLLSSALAFVFAFSVSFILQKFWTFDSKEISIWKRQLGLSIIVSLINLSLNVLSMYVLVEYVHIYYVFAQVLTSASIAVLSFFVYQHIVFVTPKVNSPISTTL</sequence>
<feature type="transmembrane region" description="Helical" evidence="6">
    <location>
        <begin position="89"/>
        <end position="110"/>
    </location>
</feature>
<dbReference type="PANTHER" id="PTHR38459">
    <property type="entry name" value="PROPHAGE BACTOPRENOL-LINKED GLUCOSE TRANSLOCASE HOMOLOG"/>
    <property type="match status" value="1"/>
</dbReference>
<feature type="domain" description="GtrA/DPMS transmembrane" evidence="7">
    <location>
        <begin position="2"/>
        <end position="115"/>
    </location>
</feature>
<evidence type="ECO:0000256" key="6">
    <source>
        <dbReference type="SAM" id="Phobius"/>
    </source>
</evidence>
<dbReference type="InterPro" id="IPR007267">
    <property type="entry name" value="GtrA_DPMS_TM"/>
</dbReference>
<evidence type="ECO:0000256" key="4">
    <source>
        <dbReference type="ARBA" id="ARBA00022989"/>
    </source>
</evidence>
<dbReference type="Proteomes" id="UP000178106">
    <property type="component" value="Unassembled WGS sequence"/>
</dbReference>
<evidence type="ECO:0000256" key="5">
    <source>
        <dbReference type="ARBA" id="ARBA00023136"/>
    </source>
</evidence>
<keyword evidence="5 6" id="KW-0472">Membrane</keyword>
<keyword evidence="3 6" id="KW-0812">Transmembrane</keyword>
<gene>
    <name evidence="8" type="ORF">A2494_03730</name>
</gene>
<reference evidence="8 9" key="1">
    <citation type="journal article" date="2016" name="Nat. Commun.">
        <title>Thousands of microbial genomes shed light on interconnected biogeochemical processes in an aquifer system.</title>
        <authorList>
            <person name="Anantharaman K."/>
            <person name="Brown C.T."/>
            <person name="Hug L.A."/>
            <person name="Sharon I."/>
            <person name="Castelle C.J."/>
            <person name="Probst A.J."/>
            <person name="Thomas B.C."/>
            <person name="Singh A."/>
            <person name="Wilkins M.J."/>
            <person name="Karaoz U."/>
            <person name="Brodie E.L."/>
            <person name="Williams K.H."/>
            <person name="Hubbard S.S."/>
            <person name="Banfield J.F."/>
        </authorList>
    </citation>
    <scope>NUCLEOTIDE SEQUENCE [LARGE SCALE GENOMIC DNA]</scope>
</reference>
<dbReference type="GO" id="GO:0005886">
    <property type="term" value="C:plasma membrane"/>
    <property type="evidence" value="ECO:0007669"/>
    <property type="project" value="TreeGrafter"/>
</dbReference>
<organism evidence="8 9">
    <name type="scientific">Candidatus Lloydbacteria bacterium RIFOXYC12_FULL_46_25</name>
    <dbReference type="NCBI Taxonomy" id="1798670"/>
    <lineage>
        <taxon>Bacteria</taxon>
        <taxon>Candidatus Lloydiibacteriota</taxon>
    </lineage>
</organism>
<dbReference type="AlphaFoldDB" id="A0A1G2E5I1"/>
<dbReference type="Pfam" id="PF04138">
    <property type="entry name" value="GtrA_DPMS_TM"/>
    <property type="match status" value="1"/>
</dbReference>
<evidence type="ECO:0000313" key="9">
    <source>
        <dbReference type="Proteomes" id="UP000178106"/>
    </source>
</evidence>
<comment type="similarity">
    <text evidence="2">Belongs to the GtrA family.</text>
</comment>
<comment type="caution">
    <text evidence="8">The sequence shown here is derived from an EMBL/GenBank/DDBJ whole genome shotgun (WGS) entry which is preliminary data.</text>
</comment>
<evidence type="ECO:0000256" key="2">
    <source>
        <dbReference type="ARBA" id="ARBA00009399"/>
    </source>
</evidence>
<feature type="transmembrane region" description="Helical" evidence="6">
    <location>
        <begin position="24"/>
        <end position="44"/>
    </location>
</feature>
<dbReference type="PANTHER" id="PTHR38459:SF1">
    <property type="entry name" value="PROPHAGE BACTOPRENOL-LINKED GLUCOSE TRANSLOCASE HOMOLOG"/>
    <property type="match status" value="1"/>
</dbReference>
<dbReference type="EMBL" id="MHLU01000020">
    <property type="protein sequence ID" value="OGZ20348.1"/>
    <property type="molecule type" value="Genomic_DNA"/>
</dbReference>
<evidence type="ECO:0000259" key="7">
    <source>
        <dbReference type="Pfam" id="PF04138"/>
    </source>
</evidence>
<evidence type="ECO:0000313" key="8">
    <source>
        <dbReference type="EMBL" id="OGZ20348.1"/>
    </source>
</evidence>
<keyword evidence="4 6" id="KW-1133">Transmembrane helix</keyword>
<accession>A0A1G2E5I1</accession>
<proteinExistence type="inferred from homology"/>
<name>A0A1G2E5I1_9BACT</name>